<dbReference type="AlphaFoldDB" id="A0A4R6M1Q7"/>
<organism evidence="1 2">
    <name type="scientific">Halanaerobium saccharolyticum</name>
    <dbReference type="NCBI Taxonomy" id="43595"/>
    <lineage>
        <taxon>Bacteria</taxon>
        <taxon>Bacillati</taxon>
        <taxon>Bacillota</taxon>
        <taxon>Clostridia</taxon>
        <taxon>Halanaerobiales</taxon>
        <taxon>Halanaerobiaceae</taxon>
        <taxon>Halanaerobium</taxon>
    </lineage>
</organism>
<accession>A0A4R6M1Q7</accession>
<dbReference type="RefSeq" id="WP_133513603.1">
    <property type="nucleotide sequence ID" value="NZ_SNWX01000001.1"/>
</dbReference>
<dbReference type="Pfam" id="PF08011">
    <property type="entry name" value="PDDEXK_9"/>
    <property type="match status" value="1"/>
</dbReference>
<dbReference type="PANTHER" id="PTHR34825:SF1">
    <property type="entry name" value="AAA-ATPASE-LIKE DOMAIN-CONTAINING PROTEIN"/>
    <property type="match status" value="1"/>
</dbReference>
<dbReference type="Proteomes" id="UP000295064">
    <property type="component" value="Unassembled WGS sequence"/>
</dbReference>
<proteinExistence type="predicted"/>
<protein>
    <submittedName>
        <fullName evidence="1">PD-(D/E)XK nuclease superfamily protein</fullName>
    </submittedName>
</protein>
<gene>
    <name evidence="1" type="ORF">DFR79_101167</name>
</gene>
<reference evidence="1 2" key="1">
    <citation type="submission" date="2019-03" db="EMBL/GenBank/DDBJ databases">
        <title>Subsurface microbial communities from deep shales in Ohio and West Virginia, USA.</title>
        <authorList>
            <person name="Wrighton K."/>
        </authorList>
    </citation>
    <scope>NUCLEOTIDE SEQUENCE [LARGE SCALE GENOMIC DNA]</scope>
    <source>
        <strain evidence="1 2">MA284_T2</strain>
    </source>
</reference>
<evidence type="ECO:0000313" key="1">
    <source>
        <dbReference type="EMBL" id="TDO95168.1"/>
    </source>
</evidence>
<sequence length="230" mass="26545">MKGQFEDLLKNKSFKTRIDENIVFTDIRTKSSSLWSFLLYSGYLKARSKQRRQGRLYCELELPNQEIKYIYEEIIIDWLEESISSNKLIQMLTALTTGNIDEFNLIFKDFVLNSMSTFDSVGNEAEKVYHAFVLGLLLNLNDNYEITSNRESGYGRYDIMIIPDKNDKLGIIIEFKKAGNDENLDAAVKAALEQIKQRKYQQELEKRGITKVLQLGIAFSGKKVKIKAAE</sequence>
<name>A0A4R6M1Q7_9FIRM</name>
<evidence type="ECO:0000313" key="2">
    <source>
        <dbReference type="Proteomes" id="UP000295064"/>
    </source>
</evidence>
<dbReference type="PANTHER" id="PTHR34825">
    <property type="entry name" value="CONSERVED PROTEIN, WITH A WEAK D-GALACTARATE DEHYDRATASE/ALTRONATE HYDROLASE DOMAIN"/>
    <property type="match status" value="1"/>
</dbReference>
<dbReference type="EMBL" id="SNWX01000001">
    <property type="protein sequence ID" value="TDO95168.1"/>
    <property type="molecule type" value="Genomic_DNA"/>
</dbReference>
<dbReference type="InterPro" id="IPR012547">
    <property type="entry name" value="PDDEXK_9"/>
</dbReference>
<dbReference type="OrthoDB" id="9766673at2"/>
<comment type="caution">
    <text evidence="1">The sequence shown here is derived from an EMBL/GenBank/DDBJ whole genome shotgun (WGS) entry which is preliminary data.</text>
</comment>